<sequence>MPLVELICTTSLTVIIIFMGIAKIVISAISKLCLSVTVWGYGFLFVTLINICSLTGFIVLPFIKKDFYSYLLMFLIALAVGSLVASALLVLIPEAFSIHMDGYLWKACAIIGGIYLFFVTERFLKMITEYCMHKRNEESDVARVDRVASLPGDTYIDINRTGVELKHAEQKIDQMEETGDGNTMDDTPCKGNGHVQSTDKIVTHKPKKPVATVAWMIIVGDAFHNFIDGLSIGAAFSESILLGISICLAVFCEELPHELGDFAILLNAGMSKKRALLFNFLSACTCYIGLAFGISLSSVAYATPWILAIAGGMFLYIALADMMPEMNHAAEEHKDKPFRVFFVQSCGFLTGVGAILLVSYYGGEIKL</sequence>
<keyword evidence="5 6" id="KW-0472">Membrane</keyword>
<dbReference type="OrthoDB" id="200954at2759"/>
<evidence type="ECO:0000313" key="7">
    <source>
        <dbReference type="EMBL" id="KAF6030647.1"/>
    </source>
</evidence>
<reference evidence="7" key="1">
    <citation type="submission" date="2020-06" db="EMBL/GenBank/DDBJ databases">
        <title>Draft genome of Bugula neritina, a colonial animal packing powerful symbionts and potential medicines.</title>
        <authorList>
            <person name="Rayko M."/>
        </authorList>
    </citation>
    <scope>NUCLEOTIDE SEQUENCE [LARGE SCALE GENOMIC DNA]</scope>
    <source>
        <strain evidence="7">Kwan_BN1</strain>
    </source>
</reference>
<comment type="similarity">
    <text evidence="2">Belongs to the ZIP transporter (TC 2.A.5) family.</text>
</comment>
<dbReference type="AlphaFoldDB" id="A0A7J7JXE8"/>
<dbReference type="GO" id="GO:0140410">
    <property type="term" value="F:monoatomic cation:bicarbonate symporter activity"/>
    <property type="evidence" value="ECO:0007669"/>
    <property type="project" value="TreeGrafter"/>
</dbReference>
<keyword evidence="3 6" id="KW-0812">Transmembrane</keyword>
<evidence type="ECO:0000256" key="6">
    <source>
        <dbReference type="SAM" id="Phobius"/>
    </source>
</evidence>
<organism evidence="7 8">
    <name type="scientific">Bugula neritina</name>
    <name type="common">Brown bryozoan</name>
    <name type="synonym">Sertularia neritina</name>
    <dbReference type="NCBI Taxonomy" id="10212"/>
    <lineage>
        <taxon>Eukaryota</taxon>
        <taxon>Metazoa</taxon>
        <taxon>Spiralia</taxon>
        <taxon>Lophotrochozoa</taxon>
        <taxon>Bryozoa</taxon>
        <taxon>Gymnolaemata</taxon>
        <taxon>Cheilostomatida</taxon>
        <taxon>Flustrina</taxon>
        <taxon>Buguloidea</taxon>
        <taxon>Bugulidae</taxon>
        <taxon>Bugula</taxon>
    </lineage>
</organism>
<feature type="transmembrane region" description="Helical" evidence="6">
    <location>
        <begin position="12"/>
        <end position="32"/>
    </location>
</feature>
<gene>
    <name evidence="7" type="ORF">EB796_011054</name>
</gene>
<feature type="transmembrane region" description="Helical" evidence="6">
    <location>
        <begin position="276"/>
        <end position="296"/>
    </location>
</feature>
<feature type="transmembrane region" description="Helical" evidence="6">
    <location>
        <begin position="104"/>
        <end position="124"/>
    </location>
</feature>
<feature type="transmembrane region" description="Helical" evidence="6">
    <location>
        <begin position="70"/>
        <end position="92"/>
    </location>
</feature>
<evidence type="ECO:0000256" key="3">
    <source>
        <dbReference type="ARBA" id="ARBA00022692"/>
    </source>
</evidence>
<evidence type="ECO:0000256" key="1">
    <source>
        <dbReference type="ARBA" id="ARBA00004141"/>
    </source>
</evidence>
<evidence type="ECO:0000313" key="8">
    <source>
        <dbReference type="Proteomes" id="UP000593567"/>
    </source>
</evidence>
<dbReference type="Pfam" id="PF02535">
    <property type="entry name" value="Zip"/>
    <property type="match status" value="1"/>
</dbReference>
<comment type="caution">
    <text evidence="7">The sequence shown here is derived from an EMBL/GenBank/DDBJ whole genome shotgun (WGS) entry which is preliminary data.</text>
</comment>
<evidence type="ECO:0000256" key="5">
    <source>
        <dbReference type="ARBA" id="ARBA00023136"/>
    </source>
</evidence>
<dbReference type="GO" id="GO:0030003">
    <property type="term" value="P:intracellular monoatomic cation homeostasis"/>
    <property type="evidence" value="ECO:0007669"/>
    <property type="project" value="TreeGrafter"/>
</dbReference>
<name>A0A7J7JXE8_BUGNE</name>
<comment type="subcellular location">
    <subcellularLocation>
        <location evidence="1">Membrane</location>
        <topology evidence="1">Multi-pass membrane protein</topology>
    </subcellularLocation>
</comment>
<keyword evidence="4 6" id="KW-1133">Transmembrane helix</keyword>
<evidence type="ECO:0000256" key="4">
    <source>
        <dbReference type="ARBA" id="ARBA00022989"/>
    </source>
</evidence>
<keyword evidence="8" id="KW-1185">Reference proteome</keyword>
<dbReference type="GO" id="GO:0005385">
    <property type="term" value="F:zinc ion transmembrane transporter activity"/>
    <property type="evidence" value="ECO:0007669"/>
    <property type="project" value="TreeGrafter"/>
</dbReference>
<feature type="transmembrane region" description="Helical" evidence="6">
    <location>
        <begin position="38"/>
        <end position="63"/>
    </location>
</feature>
<dbReference type="PANTHER" id="PTHR12191:SF37">
    <property type="entry name" value="ZINC TRANSPORTER FOI"/>
    <property type="match status" value="1"/>
</dbReference>
<feature type="transmembrane region" description="Helical" evidence="6">
    <location>
        <begin position="340"/>
        <end position="361"/>
    </location>
</feature>
<dbReference type="InterPro" id="IPR003689">
    <property type="entry name" value="ZIP"/>
</dbReference>
<proteinExistence type="inferred from homology"/>
<dbReference type="InterPro" id="IPR050799">
    <property type="entry name" value="ZIP_Transporter"/>
</dbReference>
<protein>
    <submittedName>
        <fullName evidence="7">SLC39A14</fullName>
    </submittedName>
</protein>
<dbReference type="Proteomes" id="UP000593567">
    <property type="component" value="Unassembled WGS sequence"/>
</dbReference>
<dbReference type="PANTHER" id="PTHR12191">
    <property type="entry name" value="SOLUTE CARRIER FAMILY 39"/>
    <property type="match status" value="1"/>
</dbReference>
<accession>A0A7J7JXE8</accession>
<feature type="transmembrane region" description="Helical" evidence="6">
    <location>
        <begin position="302"/>
        <end position="319"/>
    </location>
</feature>
<evidence type="ECO:0000256" key="2">
    <source>
        <dbReference type="ARBA" id="ARBA00006939"/>
    </source>
</evidence>
<dbReference type="GO" id="GO:0005886">
    <property type="term" value="C:plasma membrane"/>
    <property type="evidence" value="ECO:0007669"/>
    <property type="project" value="TreeGrafter"/>
</dbReference>
<dbReference type="GO" id="GO:0071578">
    <property type="term" value="P:zinc ion import across plasma membrane"/>
    <property type="evidence" value="ECO:0007669"/>
    <property type="project" value="TreeGrafter"/>
</dbReference>
<dbReference type="EMBL" id="VXIV02001682">
    <property type="protein sequence ID" value="KAF6030647.1"/>
    <property type="molecule type" value="Genomic_DNA"/>
</dbReference>